<name>A0A7Z9E1E5_9CYAN</name>
<evidence type="ECO:0000313" key="7">
    <source>
        <dbReference type="Proteomes" id="UP000184550"/>
    </source>
</evidence>
<evidence type="ECO:0000256" key="5">
    <source>
        <dbReference type="PIRSR" id="PIRSR019574-1"/>
    </source>
</evidence>
<evidence type="ECO:0000313" key="6">
    <source>
        <dbReference type="EMBL" id="VXD20980.1"/>
    </source>
</evidence>
<organism evidence="6 7">
    <name type="scientific">Planktothrix serta PCC 8927</name>
    <dbReference type="NCBI Taxonomy" id="671068"/>
    <lineage>
        <taxon>Bacteria</taxon>
        <taxon>Bacillati</taxon>
        <taxon>Cyanobacteriota</taxon>
        <taxon>Cyanophyceae</taxon>
        <taxon>Oscillatoriophycideae</taxon>
        <taxon>Oscillatoriales</taxon>
        <taxon>Microcoleaceae</taxon>
        <taxon>Planktothrix</taxon>
    </lineage>
</organism>
<feature type="binding site" evidence="5">
    <location>
        <begin position="197"/>
        <end position="200"/>
    </location>
    <ligand>
        <name>spermidine</name>
        <dbReference type="ChEBI" id="CHEBI:57834"/>
    </ligand>
</feature>
<sequence length="375" mass="42406">MPPTYLHKHRNSRVAQTRRQFLQTSVAAMVASSLSSCGWTLAEVKTTPNTQVSSDTLYIYTWSGYTDQDLLDRFREETGLKVVADVFDSNESMLARLQAGGAGAYSVIYPSEYMAQKMIKLGLLAELDRSLLVGLEDLFPQFQDPNYDPGGRFSVPISWGTTGLIFNPNTLKTSPEDWDYLWQNQDKLSKRITLLNDVREVMGATLRMLGYSYNATDPNQIRQAYEKLVKLRPAIASFTTDSWRPQMIVGDLLIAMCYSSDAAEIMEENEDLRYITPYSGSSLWIDTMVIPKSAPNPDGAYQWINFMLQPDVAATLVKRLKFATPSKFAYQKLPKSLRNDPTLFPPESVIARSESISPVGKANEIYERYWTRLTS</sequence>
<protein>
    <submittedName>
        <fullName evidence="6">Extracellular solute-binding protein, family 1</fullName>
    </submittedName>
</protein>
<evidence type="ECO:0000256" key="3">
    <source>
        <dbReference type="ARBA" id="ARBA00022729"/>
    </source>
</evidence>
<gene>
    <name evidence="6" type="ORF">PL8927_710008</name>
</gene>
<keyword evidence="4" id="KW-0574">Periplasm</keyword>
<dbReference type="PRINTS" id="PR00909">
    <property type="entry name" value="SPERMDNBNDNG"/>
</dbReference>
<evidence type="ECO:0000256" key="1">
    <source>
        <dbReference type="ARBA" id="ARBA00004418"/>
    </source>
</evidence>
<dbReference type="GO" id="GO:0019808">
    <property type="term" value="F:polyamine binding"/>
    <property type="evidence" value="ECO:0007669"/>
    <property type="project" value="InterPro"/>
</dbReference>
<keyword evidence="3" id="KW-0732">Signal</keyword>
<dbReference type="CDD" id="cd13590">
    <property type="entry name" value="PBP2_PotD_PotF_like"/>
    <property type="match status" value="1"/>
</dbReference>
<dbReference type="Proteomes" id="UP000184550">
    <property type="component" value="Unassembled WGS sequence"/>
</dbReference>
<evidence type="ECO:0000256" key="2">
    <source>
        <dbReference type="ARBA" id="ARBA00022448"/>
    </source>
</evidence>
<dbReference type="GO" id="GO:0015846">
    <property type="term" value="P:polyamine transport"/>
    <property type="evidence" value="ECO:0007669"/>
    <property type="project" value="InterPro"/>
</dbReference>
<dbReference type="PANTHER" id="PTHR30222:SF17">
    <property type="entry name" value="SPERMIDINE_PUTRESCINE-BINDING PERIPLASMIC PROTEIN"/>
    <property type="match status" value="1"/>
</dbReference>
<keyword evidence="2" id="KW-0813">Transport</keyword>
<evidence type="ECO:0000256" key="4">
    <source>
        <dbReference type="ARBA" id="ARBA00022764"/>
    </source>
</evidence>
<dbReference type="EMBL" id="CZCU02000148">
    <property type="protein sequence ID" value="VXD20980.1"/>
    <property type="molecule type" value="Genomic_DNA"/>
</dbReference>
<dbReference type="PIRSF" id="PIRSF019574">
    <property type="entry name" value="Periplasmic_polyamine_BP"/>
    <property type="match status" value="1"/>
</dbReference>
<dbReference type="Gene3D" id="3.40.190.10">
    <property type="entry name" value="Periplasmic binding protein-like II"/>
    <property type="match status" value="2"/>
</dbReference>
<dbReference type="SUPFAM" id="SSF53850">
    <property type="entry name" value="Periplasmic binding protein-like II"/>
    <property type="match status" value="1"/>
</dbReference>
<dbReference type="AlphaFoldDB" id="A0A7Z9E1E5"/>
<feature type="binding site" evidence="5">
    <location>
        <position position="113"/>
    </location>
    <ligand>
        <name>spermidine</name>
        <dbReference type="ChEBI" id="CHEBI:57834"/>
    </ligand>
</feature>
<reference evidence="6" key="1">
    <citation type="submission" date="2019-10" db="EMBL/GenBank/DDBJ databases">
        <authorList>
            <consortium name="Genoscope - CEA"/>
            <person name="William W."/>
        </authorList>
    </citation>
    <scope>NUCLEOTIDE SEQUENCE [LARGE SCALE GENOMIC DNA]</scope>
    <source>
        <strain evidence="6">BBR_PRJEB10992</strain>
    </source>
</reference>
<dbReference type="PANTHER" id="PTHR30222">
    <property type="entry name" value="SPERMIDINE/PUTRESCINE-BINDING PERIPLASMIC PROTEIN"/>
    <property type="match status" value="1"/>
</dbReference>
<dbReference type="GO" id="GO:0042597">
    <property type="term" value="C:periplasmic space"/>
    <property type="evidence" value="ECO:0007669"/>
    <property type="project" value="UniProtKB-SubCell"/>
</dbReference>
<dbReference type="InterPro" id="IPR006059">
    <property type="entry name" value="SBP"/>
</dbReference>
<dbReference type="Pfam" id="PF13416">
    <property type="entry name" value="SBP_bac_8"/>
    <property type="match status" value="1"/>
</dbReference>
<keyword evidence="7" id="KW-1185">Reference proteome</keyword>
<dbReference type="InterPro" id="IPR001188">
    <property type="entry name" value="Sperm_putr-bd"/>
</dbReference>
<dbReference type="InterPro" id="IPR006311">
    <property type="entry name" value="TAT_signal"/>
</dbReference>
<proteinExistence type="predicted"/>
<comment type="subcellular location">
    <subcellularLocation>
        <location evidence="1">Periplasm</location>
    </subcellularLocation>
</comment>
<comment type="caution">
    <text evidence="6">The sequence shown here is derived from an EMBL/GenBank/DDBJ whole genome shotgun (WGS) entry which is preliminary data.</text>
</comment>
<accession>A0A7Z9E1E5</accession>
<dbReference type="PROSITE" id="PS51318">
    <property type="entry name" value="TAT"/>
    <property type="match status" value="1"/>
</dbReference>